<evidence type="ECO:0000313" key="4">
    <source>
        <dbReference type="Proteomes" id="UP000462931"/>
    </source>
</evidence>
<keyword evidence="4" id="KW-1185">Reference proteome</keyword>
<organism evidence="3 4">
    <name type="scientific">Pedobacter puniceum</name>
    <dbReference type="NCBI Taxonomy" id="2666136"/>
    <lineage>
        <taxon>Bacteria</taxon>
        <taxon>Pseudomonadati</taxon>
        <taxon>Bacteroidota</taxon>
        <taxon>Sphingobacteriia</taxon>
        <taxon>Sphingobacteriales</taxon>
        <taxon>Sphingobacteriaceae</taxon>
        <taxon>Pedobacter</taxon>
    </lineage>
</organism>
<evidence type="ECO:0000256" key="1">
    <source>
        <dbReference type="SAM" id="SignalP"/>
    </source>
</evidence>
<dbReference type="RefSeq" id="WP_154287155.1">
    <property type="nucleotide sequence ID" value="NZ_WKJI01000002.1"/>
</dbReference>
<reference evidence="3 4" key="1">
    <citation type="submission" date="2019-11" db="EMBL/GenBank/DDBJ databases">
        <authorList>
            <person name="Cheng Q."/>
            <person name="Yang Z."/>
        </authorList>
    </citation>
    <scope>NUCLEOTIDE SEQUENCE [LARGE SCALE GENOMIC DNA]</scope>
    <source>
        <strain evidence="3 4">HX-22-1</strain>
    </source>
</reference>
<protein>
    <submittedName>
        <fullName evidence="3">T9SS type A sorting domain-containing protein</fullName>
    </submittedName>
</protein>
<dbReference type="EMBL" id="WKJI01000002">
    <property type="protein sequence ID" value="MRX47044.1"/>
    <property type="molecule type" value="Genomic_DNA"/>
</dbReference>
<proteinExistence type="predicted"/>
<gene>
    <name evidence="3" type="ORF">GJJ64_07605</name>
</gene>
<evidence type="ECO:0000259" key="2">
    <source>
        <dbReference type="Pfam" id="PF18962"/>
    </source>
</evidence>
<name>A0A7K0FM41_9SPHI</name>
<dbReference type="Gene3D" id="2.60.40.10">
    <property type="entry name" value="Immunoglobulins"/>
    <property type="match status" value="1"/>
</dbReference>
<dbReference type="NCBIfam" id="TIGR04183">
    <property type="entry name" value="Por_Secre_tail"/>
    <property type="match status" value="1"/>
</dbReference>
<accession>A0A7K0FM41</accession>
<evidence type="ECO:0000313" key="3">
    <source>
        <dbReference type="EMBL" id="MRX47044.1"/>
    </source>
</evidence>
<feature type="signal peptide" evidence="1">
    <location>
        <begin position="1"/>
        <end position="24"/>
    </location>
</feature>
<dbReference type="Pfam" id="PF18962">
    <property type="entry name" value="Por_Secre_tail"/>
    <property type="match status" value="1"/>
</dbReference>
<sequence>MIKKLLNYLFILTLIVFSSLQVIAQTDVSAIWVPSSTALSINPATTSANISATTGLGATMKIFAFNQTTSGAVSDADNKWLRVAIPHPLAAANPSLPWSGVPEGNYDPTEYLEFTMKSDDGKWLQLTSINVPLIAFGSGDVRMVARYSVDGTAESDFKFFYKKANYWVQTSGSTGEVKEVALTPADRLTVRRNRNTVGTDGGQVTLDQITLKFTGLQINVAPGKTFRVRLYPFMRSEPSSTGSRGIQIRESISLTGKTSDAALATDEPLPLDFLSFTAKPSTLGAVNLDWKTTNEVNTKNFEVQSRTAHTEFKTIGTVRSKNTSGIHQYTFSDDKPAASTVYYRLKQIDNDGKFKYSDVVSANVKSSLSVKIYPNPVSSVLSVSHPGEVSRLTIVNLQGKKLIQQTIALSATSTEVNVSSLQAGTYIIMVEGKGIKSSLKFLKK</sequence>
<dbReference type="Proteomes" id="UP000462931">
    <property type="component" value="Unassembled WGS sequence"/>
</dbReference>
<comment type="caution">
    <text evidence="3">The sequence shown here is derived from an EMBL/GenBank/DDBJ whole genome shotgun (WGS) entry which is preliminary data.</text>
</comment>
<feature type="chain" id="PRO_5029666109" evidence="1">
    <location>
        <begin position="25"/>
        <end position="444"/>
    </location>
</feature>
<keyword evidence="1" id="KW-0732">Signal</keyword>
<dbReference type="AlphaFoldDB" id="A0A7K0FM41"/>
<dbReference type="InterPro" id="IPR013783">
    <property type="entry name" value="Ig-like_fold"/>
</dbReference>
<feature type="domain" description="Secretion system C-terminal sorting" evidence="2">
    <location>
        <begin position="372"/>
        <end position="438"/>
    </location>
</feature>
<dbReference type="InterPro" id="IPR026444">
    <property type="entry name" value="Secre_tail"/>
</dbReference>